<accession>A0A481ZDJ2</accession>
<name>A0A481ZDJ2_9VIRU</name>
<dbReference type="GO" id="GO:0004519">
    <property type="term" value="F:endonuclease activity"/>
    <property type="evidence" value="ECO:0007669"/>
    <property type="project" value="UniProtKB-KW"/>
</dbReference>
<organism evidence="1">
    <name type="scientific">Pithovirus LCPAC404</name>
    <dbReference type="NCBI Taxonomy" id="2506597"/>
    <lineage>
        <taxon>Viruses</taxon>
        <taxon>Pithoviruses</taxon>
    </lineage>
</organism>
<reference evidence="1" key="1">
    <citation type="journal article" date="2019" name="MBio">
        <title>Virus Genomes from Deep Sea Sediments Expand the Ocean Megavirome and Support Independent Origins of Viral Gigantism.</title>
        <authorList>
            <person name="Backstrom D."/>
            <person name="Yutin N."/>
            <person name="Jorgensen S.L."/>
            <person name="Dharamshi J."/>
            <person name="Homa F."/>
            <person name="Zaremba-Niedwiedzka K."/>
            <person name="Spang A."/>
            <person name="Wolf Y.I."/>
            <person name="Koonin E.V."/>
            <person name="Ettema T.J."/>
        </authorList>
    </citation>
    <scope>NUCLEOTIDE SEQUENCE</scope>
</reference>
<dbReference type="EMBL" id="MK500595">
    <property type="protein sequence ID" value="QBK93382.1"/>
    <property type="molecule type" value="Genomic_DNA"/>
</dbReference>
<gene>
    <name evidence="1" type="ORF">LCPAC404_00860</name>
</gene>
<evidence type="ECO:0000313" key="1">
    <source>
        <dbReference type="EMBL" id="QBK93382.1"/>
    </source>
</evidence>
<proteinExistence type="predicted"/>
<keyword evidence="1" id="KW-0255">Endonuclease</keyword>
<protein>
    <submittedName>
        <fullName evidence="1">Endonuclease</fullName>
    </submittedName>
</protein>
<keyword evidence="1" id="KW-0378">Hydrolase</keyword>
<sequence>MFIADKDDTCTPHRRFIDFQTIIGSYVFCIEVDENQHKYYDPMDEEKRIMQIYENADKKLIFIRFNPDNYIRNEITKKTPLKDRFLVLGEKIKEVIDIIEYGDGYNKWFTEINLFFDDHTATKKPRKTKAVKVKRSTPSVQCEGTTLKGIRCKRKTKIGIYCNFHGEEN</sequence>
<keyword evidence="1" id="KW-0540">Nuclease</keyword>